<gene>
    <name evidence="4" type="ORF">F9278_34550</name>
</gene>
<dbReference type="Gene3D" id="3.30.300.30">
    <property type="match status" value="1"/>
</dbReference>
<evidence type="ECO:0000259" key="2">
    <source>
        <dbReference type="Pfam" id="PF00501"/>
    </source>
</evidence>
<dbReference type="Gene3D" id="3.30.559.30">
    <property type="entry name" value="Nonribosomal peptide synthetase, condensation domain"/>
    <property type="match status" value="2"/>
</dbReference>
<dbReference type="PANTHER" id="PTHR45527:SF1">
    <property type="entry name" value="FATTY ACID SYNTHASE"/>
    <property type="match status" value="1"/>
</dbReference>
<feature type="region of interest" description="Disordered" evidence="1">
    <location>
        <begin position="1"/>
        <end position="34"/>
    </location>
</feature>
<dbReference type="InterPro" id="IPR045851">
    <property type="entry name" value="AMP-bd_C_sf"/>
</dbReference>
<dbReference type="EMBL" id="CP045096">
    <property type="protein sequence ID" value="QFR00450.1"/>
    <property type="molecule type" value="Genomic_DNA"/>
</dbReference>
<evidence type="ECO:0000256" key="1">
    <source>
        <dbReference type="SAM" id="MobiDB-lite"/>
    </source>
</evidence>
<dbReference type="Pfam" id="PF13193">
    <property type="entry name" value="AMP-binding_C"/>
    <property type="match status" value="1"/>
</dbReference>
<dbReference type="FunFam" id="3.40.50.980:FF:000001">
    <property type="entry name" value="Non-ribosomal peptide synthetase"/>
    <property type="match status" value="1"/>
</dbReference>
<dbReference type="SUPFAM" id="SSF52777">
    <property type="entry name" value="CoA-dependent acyltransferases"/>
    <property type="match status" value="1"/>
</dbReference>
<dbReference type="AlphaFoldDB" id="A0A5P8KD39"/>
<feature type="region of interest" description="Disordered" evidence="1">
    <location>
        <begin position="113"/>
        <end position="133"/>
    </location>
</feature>
<dbReference type="GO" id="GO:0009366">
    <property type="term" value="C:enterobactin synthetase complex"/>
    <property type="evidence" value="ECO:0007669"/>
    <property type="project" value="TreeGrafter"/>
</dbReference>
<keyword evidence="5" id="KW-1185">Reference proteome</keyword>
<dbReference type="SUPFAM" id="SSF56801">
    <property type="entry name" value="Acetyl-CoA synthetase-like"/>
    <property type="match status" value="1"/>
</dbReference>
<dbReference type="InterPro" id="IPR025110">
    <property type="entry name" value="AMP-bd_C"/>
</dbReference>
<dbReference type="RefSeq" id="WP_152171805.1">
    <property type="nucleotide sequence ID" value="NZ_CP045096.1"/>
</dbReference>
<proteinExistence type="predicted"/>
<dbReference type="GO" id="GO:0009239">
    <property type="term" value="P:enterobactin biosynthetic process"/>
    <property type="evidence" value="ECO:0007669"/>
    <property type="project" value="TreeGrafter"/>
</dbReference>
<evidence type="ECO:0000313" key="5">
    <source>
        <dbReference type="Proteomes" id="UP000327294"/>
    </source>
</evidence>
<organism evidence="4 5">
    <name type="scientific">Streptomyces phaeolivaceus</name>
    <dbReference type="NCBI Taxonomy" id="2653200"/>
    <lineage>
        <taxon>Bacteria</taxon>
        <taxon>Bacillati</taxon>
        <taxon>Actinomycetota</taxon>
        <taxon>Actinomycetes</taxon>
        <taxon>Kitasatosporales</taxon>
        <taxon>Streptomycetaceae</taxon>
        <taxon>Streptomyces</taxon>
    </lineage>
</organism>
<dbReference type="Gene3D" id="3.40.50.980">
    <property type="match status" value="2"/>
</dbReference>
<dbReference type="PROSITE" id="PS00455">
    <property type="entry name" value="AMP_BINDING"/>
    <property type="match status" value="1"/>
</dbReference>
<feature type="domain" description="AMP-binding enzyme C-terminal" evidence="3">
    <location>
        <begin position="644"/>
        <end position="716"/>
    </location>
</feature>
<dbReference type="CDD" id="cd05930">
    <property type="entry name" value="A_NRPS"/>
    <property type="match status" value="1"/>
</dbReference>
<dbReference type="InterPro" id="IPR020845">
    <property type="entry name" value="AMP-binding_CS"/>
</dbReference>
<dbReference type="GO" id="GO:0047527">
    <property type="term" value="F:2,3-dihydroxybenzoate-serine ligase activity"/>
    <property type="evidence" value="ECO:0007669"/>
    <property type="project" value="TreeGrafter"/>
</dbReference>
<dbReference type="GO" id="GO:0031177">
    <property type="term" value="F:phosphopantetheine binding"/>
    <property type="evidence" value="ECO:0007669"/>
    <property type="project" value="TreeGrafter"/>
</dbReference>
<dbReference type="NCBIfam" id="TIGR01733">
    <property type="entry name" value="AA-adenyl-dom"/>
    <property type="match status" value="1"/>
</dbReference>
<dbReference type="Proteomes" id="UP000327294">
    <property type="component" value="Chromosome"/>
</dbReference>
<dbReference type="PANTHER" id="PTHR45527">
    <property type="entry name" value="NONRIBOSOMAL PEPTIDE SYNTHETASE"/>
    <property type="match status" value="1"/>
</dbReference>
<dbReference type="GO" id="GO:0005829">
    <property type="term" value="C:cytosol"/>
    <property type="evidence" value="ECO:0007669"/>
    <property type="project" value="TreeGrafter"/>
</dbReference>
<evidence type="ECO:0000313" key="4">
    <source>
        <dbReference type="EMBL" id="QFR00450.1"/>
    </source>
</evidence>
<feature type="domain" description="AMP-dependent synthetase/ligase" evidence="2">
    <location>
        <begin position="238"/>
        <end position="586"/>
    </location>
</feature>
<accession>A0A5P8KD39</accession>
<evidence type="ECO:0000259" key="3">
    <source>
        <dbReference type="Pfam" id="PF13193"/>
    </source>
</evidence>
<name>A0A5P8KD39_9ACTN</name>
<protein>
    <submittedName>
        <fullName evidence="4">Amino acid adenylation domain-containing protein</fullName>
    </submittedName>
</protein>
<dbReference type="KEGG" id="sphv:F9278_34550"/>
<dbReference type="Gene3D" id="2.30.38.10">
    <property type="entry name" value="Luciferase, Domain 3"/>
    <property type="match status" value="1"/>
</dbReference>
<dbReference type="GO" id="GO:0043041">
    <property type="term" value="P:amino acid activation for nonribosomal peptide biosynthetic process"/>
    <property type="evidence" value="ECO:0007669"/>
    <property type="project" value="TreeGrafter"/>
</dbReference>
<dbReference type="InterPro" id="IPR010071">
    <property type="entry name" value="AA_adenyl_dom"/>
</dbReference>
<dbReference type="Pfam" id="PF00501">
    <property type="entry name" value="AMP-binding"/>
    <property type="match status" value="1"/>
</dbReference>
<dbReference type="InterPro" id="IPR000873">
    <property type="entry name" value="AMP-dep_synth/lig_dom"/>
</dbReference>
<sequence length="735" mass="79004">MIDPDVTLSTRDEASSHLLDPTGTALRPTRRRHTTVPPAERWLAFEVPAEEVGALEKTAAASGATLHAALHAVYVAQLARWSGRSEFTVRTPDGPVTARVSRTESFRSLLRETRSSLETTPARPPVAGQTEGPEPAEVVLARGGTPFGATEHDLALTYVPRDDGSLGFRVRYAEAAFEKSTMRGLARRYRLLLRHVCELPDAMLEELPLQEERDGAHLADLGVGAPLRTRPATVLERFAATVRERPRAVAVVDRGTALSYAELNLRAEFLARRLVSAGAGPESVVAVCLPRSADLVVAILGVLRAGAAYLPLDPAYPVDRLAYMVGDSDAGILVTGQGVLPDGVRGEDVEVVHLHGDEGAQDLAAPTSPCGPVDPGQCAYVIYTSGSTGRPKGVQVSHASLAALLAGLEESGTIRAGTGRVGWNASPSFDASVQQWIRVVRGDTLVLFDDAVRLDPKRLATAVAEERLTDFDITPSHLEYVLPRLGPLLGTGSGLRLWVGGEPLSPTLQRHLGGLADRLDAVNVYGTTETTVDTTVVVVRGDEPTHLGAPLPGQTVRVLDDRLRPVPAGRTGDLYVCGSGVARGYLGRPGLTAAVFLPDPWAGDGSRMYRTGDRARWTADGRLEFHGRADRQVKIRGYRVELGEIEAVLAEHPQVLECAVLRRLRGDGSLLDAYLRMTEAGSVEQVRERAERLLPHWMRPATYTLLSVFPRTVGGKLDRPALADRGPRPASRTAA</sequence>
<reference evidence="4 5" key="1">
    <citation type="submission" date="2019-10" db="EMBL/GenBank/DDBJ databases">
        <title>Streptomyces sp. strain GY16 isolated from leaves of Broussonetia papyrifera.</title>
        <authorList>
            <person name="Mo P."/>
        </authorList>
    </citation>
    <scope>NUCLEOTIDE SEQUENCE [LARGE SCALE GENOMIC DNA]</scope>
    <source>
        <strain evidence="4 5">GY16</strain>
    </source>
</reference>